<dbReference type="InterPro" id="IPR011009">
    <property type="entry name" value="Kinase-like_dom_sf"/>
</dbReference>
<keyword evidence="2" id="KW-0418">Kinase</keyword>
<reference evidence="3" key="1">
    <citation type="journal article" date="2012" name="MBio">
        <title>Comparative genome analysis of Trichophyton rubrum and related dermatophytes reveals candidate genes involved in infection.</title>
        <authorList>
            <person name="Martinez D.A."/>
            <person name="Oliver B.G."/>
            <person name="Graeser Y."/>
            <person name="Goldberg J.M."/>
            <person name="Li W."/>
            <person name="Martinez-Rossi N.M."/>
            <person name="Monod M."/>
            <person name="Shelest E."/>
            <person name="Barton R.C."/>
            <person name="Birch E."/>
            <person name="Brakhage A.A."/>
            <person name="Chen Z."/>
            <person name="Gurr S.J."/>
            <person name="Heiman D."/>
            <person name="Heitman J."/>
            <person name="Kosti I."/>
            <person name="Rossi A."/>
            <person name="Saif S."/>
            <person name="Samalova M."/>
            <person name="Saunders C.W."/>
            <person name="Shea T."/>
            <person name="Summerbell R.C."/>
            <person name="Xu J."/>
            <person name="Young S."/>
            <person name="Zeng Q."/>
            <person name="Birren B.W."/>
            <person name="Cuomo C.A."/>
            <person name="White T.C."/>
        </authorList>
    </citation>
    <scope>NUCLEOTIDE SEQUENCE [LARGE SCALE GENOMIC DNA]</scope>
    <source>
        <strain evidence="3">ATCC MYA-4604 / CBS 118893</strain>
    </source>
</reference>
<dbReference type="eggNOG" id="ENOG502QUMI">
    <property type="taxonomic scope" value="Eukaryota"/>
</dbReference>
<organism evidence="3">
    <name type="scientific">Arthroderma gypseum (strain ATCC MYA-4604 / CBS 118893)</name>
    <name type="common">Microsporum gypseum</name>
    <dbReference type="NCBI Taxonomy" id="535722"/>
    <lineage>
        <taxon>Eukaryota</taxon>
        <taxon>Fungi</taxon>
        <taxon>Dikarya</taxon>
        <taxon>Ascomycota</taxon>
        <taxon>Pezizomycotina</taxon>
        <taxon>Eurotiomycetes</taxon>
        <taxon>Eurotiomycetidae</taxon>
        <taxon>Onygenales</taxon>
        <taxon>Arthrodermataceae</taxon>
        <taxon>Nannizzia</taxon>
    </lineage>
</organism>
<dbReference type="RefSeq" id="XP_003171778.1">
    <property type="nucleotide sequence ID" value="XM_003171730.1"/>
</dbReference>
<keyword evidence="3" id="KW-1185">Reference proteome</keyword>
<dbReference type="AlphaFoldDB" id="E4UYZ4"/>
<dbReference type="InterPro" id="IPR056002">
    <property type="entry name" value="DUF7580"/>
</dbReference>
<sequence length="518" mass="59086">MAEVILGVAGLAIGVPGVLDIVQKLGKELKQRIKRYDPDHKKLTDLIIQTNQSQSHEMMHYFVSEGNAIPEDLQSELLALFQALRSIYEELLAVLPPDPTNYKLSEKGKRRIDAAVRKLEDWNERFLKRAIVFVLFGRHVREPDSLKDPSATENEGGLLGVKKIERLRDAVETTLSKSRSPSQQLSIVDPEPDDRNPLAFSSLQLCRPRDPARRPFLAEYRTYSDDASERDIQGQRKIVREVAAVLHEADPKMMGVLHCHGFYWDAAQNRFELRFHFPPGLSRPRTLLDLLCDPDTQKRGAKHPLNHRIRLAKSIVSAVFVLHSADLVHKQIRPDNIVVFDQEVDNTSDSDQRHQQYPYVLGDPFLLGYDAVRKADAASLMLHVEDWKKNIYLSPDRHRLQPGDEFRMEHDIYSLGVVLLEIAFWASFQDRRSPSIGHLVWHDSKSLRSPEQLKQVYLSLASGPVARLMGQRYADVVRACINGLEDKVQERSLEDVDGIIVGTAYITEIIRGLEEIRL</sequence>
<evidence type="ECO:0000259" key="1">
    <source>
        <dbReference type="PROSITE" id="PS50011"/>
    </source>
</evidence>
<dbReference type="HOGENOM" id="CLU_028627_0_0_1"/>
<dbReference type="GO" id="GO:0005524">
    <property type="term" value="F:ATP binding"/>
    <property type="evidence" value="ECO:0007669"/>
    <property type="project" value="InterPro"/>
</dbReference>
<dbReference type="Gene3D" id="1.10.510.10">
    <property type="entry name" value="Transferase(Phosphotransferase) domain 1"/>
    <property type="match status" value="1"/>
</dbReference>
<gene>
    <name evidence="2" type="ORF">MGYG_06321</name>
</gene>
<dbReference type="InParanoid" id="E4UYZ4"/>
<keyword evidence="2" id="KW-0723">Serine/threonine-protein kinase</keyword>
<dbReference type="VEuPathDB" id="FungiDB:MGYG_06321"/>
<dbReference type="OrthoDB" id="1911848at2759"/>
<dbReference type="PANTHER" id="PTHR37542:SF3">
    <property type="entry name" value="PRION-INHIBITION AND PROPAGATION HELO DOMAIN-CONTAINING PROTEIN"/>
    <property type="match status" value="1"/>
</dbReference>
<dbReference type="SUPFAM" id="SSF56112">
    <property type="entry name" value="Protein kinase-like (PK-like)"/>
    <property type="match status" value="1"/>
</dbReference>
<dbReference type="Pfam" id="PF24476">
    <property type="entry name" value="DUF7580"/>
    <property type="match status" value="1"/>
</dbReference>
<accession>E4UYZ4</accession>
<dbReference type="GO" id="GO:0004674">
    <property type="term" value="F:protein serine/threonine kinase activity"/>
    <property type="evidence" value="ECO:0007669"/>
    <property type="project" value="UniProtKB-KW"/>
</dbReference>
<dbReference type="EMBL" id="DS989826">
    <property type="protein sequence ID" value="EFR03324.1"/>
    <property type="molecule type" value="Genomic_DNA"/>
</dbReference>
<dbReference type="InterPro" id="IPR000719">
    <property type="entry name" value="Prot_kinase_dom"/>
</dbReference>
<dbReference type="GeneID" id="10027033"/>
<dbReference type="PROSITE" id="PS50011">
    <property type="entry name" value="PROTEIN_KINASE_DOM"/>
    <property type="match status" value="1"/>
</dbReference>
<protein>
    <submittedName>
        <fullName evidence="2">Serine/threonine protein kinase</fullName>
    </submittedName>
</protein>
<name>E4UYZ4_ARTGP</name>
<dbReference type="OMA" id="HKQIRPD"/>
<proteinExistence type="predicted"/>
<dbReference type="PANTHER" id="PTHR37542">
    <property type="entry name" value="HELO DOMAIN-CONTAINING PROTEIN-RELATED"/>
    <property type="match status" value="1"/>
</dbReference>
<evidence type="ECO:0000313" key="2">
    <source>
        <dbReference type="EMBL" id="EFR03324.1"/>
    </source>
</evidence>
<feature type="domain" description="Protein kinase" evidence="1">
    <location>
        <begin position="161"/>
        <end position="506"/>
    </location>
</feature>
<keyword evidence="2" id="KW-0808">Transferase</keyword>
<evidence type="ECO:0000313" key="3">
    <source>
        <dbReference type="Proteomes" id="UP000002669"/>
    </source>
</evidence>
<dbReference type="Proteomes" id="UP000002669">
    <property type="component" value="Unassembled WGS sequence"/>
</dbReference>